<dbReference type="InterPro" id="IPR039565">
    <property type="entry name" value="BamD-like"/>
</dbReference>
<dbReference type="Gene3D" id="1.25.40.10">
    <property type="entry name" value="Tetratricopeptide repeat domain"/>
    <property type="match status" value="1"/>
</dbReference>
<keyword evidence="1" id="KW-0732">Signal</keyword>
<dbReference type="NCBIfam" id="TIGR02795">
    <property type="entry name" value="tol_pal_ybgF"/>
    <property type="match status" value="1"/>
</dbReference>
<dbReference type="PROSITE" id="PS50005">
    <property type="entry name" value="TPR"/>
    <property type="match status" value="1"/>
</dbReference>
<feature type="repeat" description="TPR" evidence="2">
    <location>
        <begin position="144"/>
        <end position="177"/>
    </location>
</feature>
<protein>
    <submittedName>
        <fullName evidence="4">Tol-pal system protein YbgF</fullName>
    </submittedName>
</protein>
<dbReference type="EMBL" id="PDSK01000043">
    <property type="protein sequence ID" value="PIE35448.1"/>
    <property type="molecule type" value="Genomic_DNA"/>
</dbReference>
<gene>
    <name evidence="4" type="primary">ygbF</name>
    <name evidence="4" type="ORF">CSA56_04165</name>
</gene>
<accession>A0A2G6KIE6</accession>
<evidence type="ECO:0000313" key="5">
    <source>
        <dbReference type="Proteomes" id="UP000230821"/>
    </source>
</evidence>
<evidence type="ECO:0000313" key="4">
    <source>
        <dbReference type="EMBL" id="PIE35448.1"/>
    </source>
</evidence>
<dbReference type="InterPro" id="IPR011990">
    <property type="entry name" value="TPR-like_helical_dom_sf"/>
</dbReference>
<evidence type="ECO:0000256" key="2">
    <source>
        <dbReference type="PROSITE-ProRule" id="PRU00339"/>
    </source>
</evidence>
<evidence type="ECO:0000256" key="1">
    <source>
        <dbReference type="ARBA" id="ARBA00022729"/>
    </source>
</evidence>
<dbReference type="Proteomes" id="UP000230821">
    <property type="component" value="Unassembled WGS sequence"/>
</dbReference>
<dbReference type="InterPro" id="IPR019734">
    <property type="entry name" value="TPR_rpt"/>
</dbReference>
<feature type="domain" description="Outer membrane lipoprotein BamD-like" evidence="3">
    <location>
        <begin position="106"/>
        <end position="164"/>
    </location>
</feature>
<dbReference type="InterPro" id="IPR014162">
    <property type="entry name" value="CpoB_C"/>
</dbReference>
<sequence length="232" mass="26171">MPYEQQMPYGAAYGGAAGMLPYQQQGSLYGYDDVSGMMPQQYTNPSQTSMMPSYPSYVPMDQGMPGGGSSFMMPSYQNPAQYGSTPMYGDSSIMPQMIVPEPQYGSPDQVYNQAMQAYRSKDYWTAMAKFREVASMYPQSDLADNAYYWIGEIYYSGKNYPAAIQSFQTVMQMYPQGNKVPDAMLKMGYAYAELRQYHIAKSILNEVVGRFTANSRIRNLAVKKLNQLSSFY</sequence>
<reference evidence="4 5" key="1">
    <citation type="submission" date="2017-10" db="EMBL/GenBank/DDBJ databases">
        <title>Novel microbial diversity and functional potential in the marine mammal oral microbiome.</title>
        <authorList>
            <person name="Dudek N.K."/>
            <person name="Sun C.L."/>
            <person name="Burstein D."/>
            <person name="Kantor R.S."/>
            <person name="Aliaga Goltsman D.S."/>
            <person name="Bik E.M."/>
            <person name="Thomas B.C."/>
            <person name="Banfield J.F."/>
            <person name="Relman D.A."/>
        </authorList>
    </citation>
    <scope>NUCLEOTIDE SEQUENCE [LARGE SCALE GENOMIC DNA]</scope>
    <source>
        <strain evidence="4">DOLJORAL78_47_16</strain>
    </source>
</reference>
<dbReference type="Pfam" id="PF13174">
    <property type="entry name" value="TPR_6"/>
    <property type="match status" value="1"/>
</dbReference>
<dbReference type="AlphaFoldDB" id="A0A2G6KIE6"/>
<keyword evidence="2" id="KW-0802">TPR repeat</keyword>
<dbReference type="SUPFAM" id="SSF48452">
    <property type="entry name" value="TPR-like"/>
    <property type="match status" value="1"/>
</dbReference>
<comment type="caution">
    <text evidence="4">The sequence shown here is derived from an EMBL/GenBank/DDBJ whole genome shotgun (WGS) entry which is preliminary data.</text>
</comment>
<organism evidence="4 5">
    <name type="scientific">candidate division KSB3 bacterium</name>
    <dbReference type="NCBI Taxonomy" id="2044937"/>
    <lineage>
        <taxon>Bacteria</taxon>
        <taxon>candidate division KSB3</taxon>
    </lineage>
</organism>
<name>A0A2G6KIE6_9BACT</name>
<proteinExistence type="predicted"/>
<dbReference type="Pfam" id="PF13525">
    <property type="entry name" value="YfiO"/>
    <property type="match status" value="1"/>
</dbReference>
<evidence type="ECO:0000259" key="3">
    <source>
        <dbReference type="Pfam" id="PF13525"/>
    </source>
</evidence>